<dbReference type="Proteomes" id="UP000032900">
    <property type="component" value="Unassembled WGS sequence"/>
</dbReference>
<organism evidence="1 2">
    <name type="scientific">Geofilum rubicundum JCM 15548</name>
    <dbReference type="NCBI Taxonomy" id="1236989"/>
    <lineage>
        <taxon>Bacteria</taxon>
        <taxon>Pseudomonadati</taxon>
        <taxon>Bacteroidota</taxon>
        <taxon>Bacteroidia</taxon>
        <taxon>Marinilabiliales</taxon>
        <taxon>Marinilabiliaceae</taxon>
        <taxon>Geofilum</taxon>
    </lineage>
</organism>
<dbReference type="EMBL" id="BAZW01000046">
    <property type="protein sequence ID" value="GAO31391.1"/>
    <property type="molecule type" value="Genomic_DNA"/>
</dbReference>
<sequence length="71" mass="8665">MLVDDTTMVTIHHDRDNRRIPVAHYFNFNIQRDTMHFYGHVIQRHPETKSLQWFQIDEKWVKGTVMPELNE</sequence>
<proteinExistence type="predicted"/>
<gene>
    <name evidence="1" type="ORF">JCM15548_13747</name>
</gene>
<keyword evidence="2" id="KW-1185">Reference proteome</keyword>
<name>A0A0E9M1Z1_9BACT</name>
<accession>A0A0E9M1Z1</accession>
<reference evidence="1 2" key="1">
    <citation type="journal article" date="2015" name="Microbes Environ.">
        <title>Distribution and evolution of nitrogen fixation genes in the phylum bacteroidetes.</title>
        <authorList>
            <person name="Inoue J."/>
            <person name="Oshima K."/>
            <person name="Suda W."/>
            <person name="Sakamoto M."/>
            <person name="Iino T."/>
            <person name="Noda S."/>
            <person name="Hongoh Y."/>
            <person name="Hattori M."/>
            <person name="Ohkuma M."/>
        </authorList>
    </citation>
    <scope>NUCLEOTIDE SEQUENCE [LARGE SCALE GENOMIC DNA]</scope>
    <source>
        <strain evidence="1">JCM 15548</strain>
    </source>
</reference>
<evidence type="ECO:0000313" key="1">
    <source>
        <dbReference type="EMBL" id="GAO31391.1"/>
    </source>
</evidence>
<dbReference type="STRING" id="1236989.JCM15548_13747"/>
<dbReference type="AlphaFoldDB" id="A0A0E9M1Z1"/>
<protein>
    <submittedName>
        <fullName evidence="1">Uncharacterized protein</fullName>
    </submittedName>
</protein>
<comment type="caution">
    <text evidence="1">The sequence shown here is derived from an EMBL/GenBank/DDBJ whole genome shotgun (WGS) entry which is preliminary data.</text>
</comment>
<evidence type="ECO:0000313" key="2">
    <source>
        <dbReference type="Proteomes" id="UP000032900"/>
    </source>
</evidence>